<dbReference type="GO" id="GO:0008233">
    <property type="term" value="F:peptidase activity"/>
    <property type="evidence" value="ECO:0007669"/>
    <property type="project" value="UniProtKB-KW"/>
</dbReference>
<evidence type="ECO:0000313" key="4">
    <source>
        <dbReference type="Proteomes" id="UP001454036"/>
    </source>
</evidence>
<accession>A0AAV3NQY4</accession>
<keyword evidence="3" id="KW-0645">Protease</keyword>
<keyword evidence="3" id="KW-0378">Hydrolase</keyword>
<evidence type="ECO:0000259" key="2">
    <source>
        <dbReference type="Pfam" id="PF12436"/>
    </source>
</evidence>
<protein>
    <submittedName>
        <fullName evidence="3">Cysteine protease</fullName>
    </submittedName>
</protein>
<name>A0AAV3NQY4_LITER</name>
<proteinExistence type="predicted"/>
<keyword evidence="4" id="KW-1185">Reference proteome</keyword>
<dbReference type="Proteomes" id="UP001454036">
    <property type="component" value="Unassembled WGS sequence"/>
</dbReference>
<feature type="domain" description="Ubiquitin carboxyl-terminal hydrolase 7 ICP0-binding" evidence="2">
    <location>
        <begin position="113"/>
        <end position="222"/>
    </location>
</feature>
<comment type="caution">
    <text evidence="3">The sequence shown here is derived from an EMBL/GenBank/DDBJ whole genome shotgun (WGS) entry which is preliminary data.</text>
</comment>
<reference evidence="3 4" key="1">
    <citation type="submission" date="2024-01" db="EMBL/GenBank/DDBJ databases">
        <title>The complete chloroplast genome sequence of Lithospermum erythrorhizon: insights into the phylogenetic relationship among Boraginaceae species and the maternal lineages of purple gromwells.</title>
        <authorList>
            <person name="Okada T."/>
            <person name="Watanabe K."/>
        </authorList>
    </citation>
    <scope>NUCLEOTIDE SEQUENCE [LARGE SCALE GENOMIC DNA]</scope>
</reference>
<gene>
    <name evidence="3" type="ORF">LIER_02820</name>
</gene>
<evidence type="ECO:0000313" key="3">
    <source>
        <dbReference type="EMBL" id="GAA0141750.1"/>
    </source>
</evidence>
<organism evidence="3 4">
    <name type="scientific">Lithospermum erythrorhizon</name>
    <name type="common">Purple gromwell</name>
    <name type="synonym">Lithospermum officinale var. erythrorhizon</name>
    <dbReference type="NCBI Taxonomy" id="34254"/>
    <lineage>
        <taxon>Eukaryota</taxon>
        <taxon>Viridiplantae</taxon>
        <taxon>Streptophyta</taxon>
        <taxon>Embryophyta</taxon>
        <taxon>Tracheophyta</taxon>
        <taxon>Spermatophyta</taxon>
        <taxon>Magnoliopsida</taxon>
        <taxon>eudicotyledons</taxon>
        <taxon>Gunneridae</taxon>
        <taxon>Pentapetalae</taxon>
        <taxon>asterids</taxon>
        <taxon>lamiids</taxon>
        <taxon>Boraginales</taxon>
        <taxon>Boraginaceae</taxon>
        <taxon>Boraginoideae</taxon>
        <taxon>Lithospermeae</taxon>
        <taxon>Lithospermum</taxon>
    </lineage>
</organism>
<dbReference type="EMBL" id="BAABME010000321">
    <property type="protein sequence ID" value="GAA0141750.1"/>
    <property type="molecule type" value="Genomic_DNA"/>
</dbReference>
<dbReference type="AlphaFoldDB" id="A0AAV3NQY4"/>
<keyword evidence="1" id="KW-0833">Ubl conjugation pathway</keyword>
<dbReference type="Gene3D" id="3.10.20.90">
    <property type="entry name" value="Phosphatidylinositol 3-kinase Catalytic Subunit, Chain A, domain 1"/>
    <property type="match status" value="2"/>
</dbReference>
<dbReference type="Pfam" id="PF12436">
    <property type="entry name" value="USP7_ICP0_bdg"/>
    <property type="match status" value="1"/>
</dbReference>
<dbReference type="InterPro" id="IPR024729">
    <property type="entry name" value="USP7_ICP0-binding_dom"/>
</dbReference>
<evidence type="ECO:0000256" key="1">
    <source>
        <dbReference type="ARBA" id="ARBA00022786"/>
    </source>
</evidence>
<sequence length="257" mass="29636">MTTVEKPDNELDQEFQENDLCDMNLHECEFWVQIWDVPCTYLTKNTAENLGKGLGRVRKIDVDSKGNIKDKFIRIRVGINVVKPLKRIIKAVMGGKEDEVAKELGVPVELQRFKRQNCTYRPYRPSTYVEENLSVGQLIEVDSTELKIFLEMELGLDSLRVTPPPLTKDDILLFFKLSDPCKEELSYVGRLFVKAWGKPIEILTKLNEMVGYAPHEEIDLYELEDGDIICFQKSLPAKSRQQLRYPDVPSVVKELQI</sequence>
<dbReference type="GO" id="GO:0006508">
    <property type="term" value="P:proteolysis"/>
    <property type="evidence" value="ECO:0007669"/>
    <property type="project" value="UniProtKB-KW"/>
</dbReference>